<evidence type="ECO:0000313" key="5">
    <source>
        <dbReference type="Proteomes" id="UP000229897"/>
    </source>
</evidence>
<dbReference type="RefSeq" id="WP_099877486.1">
    <property type="nucleotide sequence ID" value="NZ_CP024608.1"/>
</dbReference>
<dbReference type="OrthoDB" id="9777352at2"/>
<dbReference type="AlphaFoldDB" id="A0A2D2DNC1"/>
<dbReference type="SUPFAM" id="SSF53822">
    <property type="entry name" value="Periplasmic binding protein-like I"/>
    <property type="match status" value="1"/>
</dbReference>
<name>A0A2D2DNC1_9BURK</name>
<keyword evidence="2" id="KW-0732">Signal</keyword>
<dbReference type="InterPro" id="IPR028081">
    <property type="entry name" value="Leu-bd"/>
</dbReference>
<feature type="domain" description="Leucine-binding protein" evidence="3">
    <location>
        <begin position="18"/>
        <end position="312"/>
    </location>
</feature>
<dbReference type="Proteomes" id="UP000229897">
    <property type="component" value="Chromosome"/>
</dbReference>
<protein>
    <submittedName>
        <fullName evidence="4">Amino acid-binding protein</fullName>
    </submittedName>
</protein>
<dbReference type="KEGG" id="mass:CR152_19685"/>
<evidence type="ECO:0000259" key="3">
    <source>
        <dbReference type="Pfam" id="PF13458"/>
    </source>
</evidence>
<dbReference type="InterPro" id="IPR028082">
    <property type="entry name" value="Peripla_BP_I"/>
</dbReference>
<evidence type="ECO:0000256" key="1">
    <source>
        <dbReference type="ARBA" id="ARBA00010062"/>
    </source>
</evidence>
<reference evidence="4" key="1">
    <citation type="submission" date="2017-10" db="EMBL/GenBank/DDBJ databases">
        <title>Massilia psychrophilum sp. nov., a novel purple-pigmented bacterium isolated from Tianshan glacier, Xinjiang Municipality, China.</title>
        <authorList>
            <person name="Wang H."/>
        </authorList>
    </citation>
    <scope>NUCLEOTIDE SEQUENCE [LARGE SCALE GENOMIC DNA]</scope>
    <source>
        <strain evidence="4">B2</strain>
    </source>
</reference>
<dbReference type="Gene3D" id="3.40.50.2300">
    <property type="match status" value="2"/>
</dbReference>
<sequence>MSVCLTLLATRASAAEQIVVGHAIDLSGPNGSIGRDYVAGITTYFDSINVKGGINGRKIVYTVRDDRGVAAESARLASSLIQQDRANYLLGAIGAESTQAILAAPAFADSRHVLFAPLTDAFAAPRGRVIFWRPSMERECQFILAYFDKLGLKKVGIVLQDTPQNQKTYQMVAEEVRKRGMTLAGTARVSANIEADAKQLSASGAKVVLMIADTIGASQFLKAFRKHDASTFVAGTSLINLATLSEIAGARATEWTVFSQVVPNPGSTASVLQSEHIDMMKKFRDEPVSAITLEGFAVAKTLVKAIQMDAGGRGALQTMAASRTPIDIGGMTILSSDRKSTMSEFVDIALFKRDGRLMY</sequence>
<proteinExistence type="inferred from homology"/>
<keyword evidence="5" id="KW-1185">Reference proteome</keyword>
<dbReference type="EMBL" id="CP024608">
    <property type="protein sequence ID" value="ATQ76495.1"/>
    <property type="molecule type" value="Genomic_DNA"/>
</dbReference>
<evidence type="ECO:0000313" key="4">
    <source>
        <dbReference type="EMBL" id="ATQ76495.1"/>
    </source>
</evidence>
<evidence type="ECO:0000256" key="2">
    <source>
        <dbReference type="ARBA" id="ARBA00022729"/>
    </source>
</evidence>
<dbReference type="PANTHER" id="PTHR47235:SF1">
    <property type="entry name" value="BLR6548 PROTEIN"/>
    <property type="match status" value="1"/>
</dbReference>
<comment type="similarity">
    <text evidence="1">Belongs to the leucine-binding protein family.</text>
</comment>
<accession>A0A2D2DNC1</accession>
<dbReference type="PANTHER" id="PTHR47235">
    <property type="entry name" value="BLR6548 PROTEIN"/>
    <property type="match status" value="1"/>
</dbReference>
<dbReference type="Pfam" id="PF13458">
    <property type="entry name" value="Peripla_BP_6"/>
    <property type="match status" value="1"/>
</dbReference>
<organism evidence="4 5">
    <name type="scientific">Massilia violaceinigra</name>
    <dbReference type="NCBI Taxonomy" id="2045208"/>
    <lineage>
        <taxon>Bacteria</taxon>
        <taxon>Pseudomonadati</taxon>
        <taxon>Pseudomonadota</taxon>
        <taxon>Betaproteobacteria</taxon>
        <taxon>Burkholderiales</taxon>
        <taxon>Oxalobacteraceae</taxon>
        <taxon>Telluria group</taxon>
        <taxon>Massilia</taxon>
    </lineage>
</organism>
<gene>
    <name evidence="4" type="ORF">CR152_19685</name>
</gene>